<sequence>MSERKKQGWDIPFLGVGVAWEEDEEYIDFITRDLDPSSTYLEVHLPTPTAKIPKNFPIVAHCSTLGLADLREPSPELLADAFHQAQRLGAHWFGDHISVVGTTDGVRFGYLFPPVHDEGLEERVIQRVCDYRERYGMPIVIELGPRYSPWGERDALDDYRLLRNISVGARTPIILDIPHTTSTANSFGMSFESILDELDGAHVMELHIGASGILNQRSSMTFEDRWRQVEICLERFPQVRGITVELGRNVKLDRYRESILRVTEKLQQQKSKLGI</sequence>
<accession>A0ABW4ZY70</accession>
<organism evidence="1 2">
    <name type="scientific">Tumebacillus lipolyticus</name>
    <dbReference type="NCBI Taxonomy" id="1280370"/>
    <lineage>
        <taxon>Bacteria</taxon>
        <taxon>Bacillati</taxon>
        <taxon>Bacillota</taxon>
        <taxon>Bacilli</taxon>
        <taxon>Bacillales</taxon>
        <taxon>Alicyclobacillaceae</taxon>
        <taxon>Tumebacillus</taxon>
    </lineage>
</organism>
<dbReference type="RefSeq" id="WP_386046661.1">
    <property type="nucleotide sequence ID" value="NZ_JBHUIO010000005.1"/>
</dbReference>
<comment type="caution">
    <text evidence="1">The sequence shown here is derived from an EMBL/GenBank/DDBJ whole genome shotgun (WGS) entry which is preliminary data.</text>
</comment>
<dbReference type="EMBL" id="JBHUIO010000005">
    <property type="protein sequence ID" value="MFD2170599.1"/>
    <property type="molecule type" value="Genomic_DNA"/>
</dbReference>
<dbReference type="Proteomes" id="UP001597343">
    <property type="component" value="Unassembled WGS sequence"/>
</dbReference>
<evidence type="ECO:0000313" key="1">
    <source>
        <dbReference type="EMBL" id="MFD2170599.1"/>
    </source>
</evidence>
<dbReference type="SUPFAM" id="SSF51658">
    <property type="entry name" value="Xylose isomerase-like"/>
    <property type="match status" value="1"/>
</dbReference>
<name>A0ABW4ZY70_9BACL</name>
<dbReference type="InterPro" id="IPR036237">
    <property type="entry name" value="Xyl_isomerase-like_sf"/>
</dbReference>
<gene>
    <name evidence="1" type="ORF">ACFSOY_11360</name>
</gene>
<proteinExistence type="predicted"/>
<keyword evidence="2" id="KW-1185">Reference proteome</keyword>
<reference evidence="2" key="1">
    <citation type="journal article" date="2019" name="Int. J. Syst. Evol. Microbiol.">
        <title>The Global Catalogue of Microorganisms (GCM) 10K type strain sequencing project: providing services to taxonomists for standard genome sequencing and annotation.</title>
        <authorList>
            <consortium name="The Broad Institute Genomics Platform"/>
            <consortium name="The Broad Institute Genome Sequencing Center for Infectious Disease"/>
            <person name="Wu L."/>
            <person name="Ma J."/>
        </authorList>
    </citation>
    <scope>NUCLEOTIDE SEQUENCE [LARGE SCALE GENOMIC DNA]</scope>
    <source>
        <strain evidence="2">CGMCC 1.13574</strain>
    </source>
</reference>
<evidence type="ECO:0000313" key="2">
    <source>
        <dbReference type="Proteomes" id="UP001597343"/>
    </source>
</evidence>
<protein>
    <submittedName>
        <fullName evidence="1">DUF692 family multinuclear iron-containing protein</fullName>
    </submittedName>
</protein>
<dbReference type="Gene3D" id="3.20.20.150">
    <property type="entry name" value="Divalent-metal-dependent TIM barrel enzymes"/>
    <property type="match status" value="1"/>
</dbReference>
<dbReference type="Pfam" id="PF05114">
    <property type="entry name" value="MbnB_TglH_ChrH"/>
    <property type="match status" value="1"/>
</dbReference>
<dbReference type="InterPro" id="IPR007801">
    <property type="entry name" value="MbnB/TglH/ChrH"/>
</dbReference>